<dbReference type="Proteomes" id="UP000634136">
    <property type="component" value="Unassembled WGS sequence"/>
</dbReference>
<evidence type="ECO:0000256" key="8">
    <source>
        <dbReference type="ARBA" id="ARBA00038393"/>
    </source>
</evidence>
<accession>A0A835C7Y0</accession>
<dbReference type="InterPro" id="IPR038408">
    <property type="entry name" value="GNK2_sf"/>
</dbReference>
<evidence type="ECO:0000256" key="2">
    <source>
        <dbReference type="ARBA" id="ARBA00022581"/>
    </source>
</evidence>
<feature type="domain" description="Gnk2-homologous" evidence="10">
    <location>
        <begin position="1"/>
        <end position="91"/>
    </location>
</feature>
<evidence type="ECO:0000256" key="6">
    <source>
        <dbReference type="ARBA" id="ARBA00023157"/>
    </source>
</evidence>
<dbReference type="InterPro" id="IPR051378">
    <property type="entry name" value="Cell2Cell_Antifungal"/>
</dbReference>
<comment type="subcellular location">
    <subcellularLocation>
        <location evidence="7">Cell junction</location>
        <location evidence="7">Plasmodesma</location>
    </subcellularLocation>
    <subcellularLocation>
        <location evidence="1">Cell membrane</location>
        <topology evidence="1">Single-pass type I membrane protein</topology>
    </subcellularLocation>
</comment>
<dbReference type="GO" id="GO:0005886">
    <property type="term" value="C:plasma membrane"/>
    <property type="evidence" value="ECO:0007669"/>
    <property type="project" value="UniProtKB-SubCell"/>
</dbReference>
<dbReference type="GO" id="GO:0009506">
    <property type="term" value="C:plasmodesma"/>
    <property type="evidence" value="ECO:0007669"/>
    <property type="project" value="UniProtKB-SubCell"/>
</dbReference>
<proteinExistence type="inferred from homology"/>
<dbReference type="PANTHER" id="PTHR32080">
    <property type="entry name" value="ANTIFUNGAL PROTEIN GINKBILOBIN-2-LIKE"/>
    <property type="match status" value="1"/>
</dbReference>
<feature type="region of interest" description="Disordered" evidence="9">
    <location>
        <begin position="118"/>
        <end position="142"/>
    </location>
</feature>
<dbReference type="Gene3D" id="3.30.430.20">
    <property type="entry name" value="Gnk2 domain, C-X8-C-X2-C motif"/>
    <property type="match status" value="1"/>
</dbReference>
<evidence type="ECO:0000256" key="7">
    <source>
        <dbReference type="ARBA" id="ARBA00024184"/>
    </source>
</evidence>
<sequence>MGITIYTSPSSSLPLLIPSSCNPNRLLSSTTSGDGQNAITGLYQCRGDLTNSECYKCVSKIPDILGKLSGLVPTTRVQLNGCYLWCEVLRFRQVSGTQMLFKVCGRFRPKEVGSMREGRRRLGWSDDGGDDDGGDNGGRELG</sequence>
<protein>
    <submittedName>
        <fullName evidence="11">Plasmodesmata-located protein 3-like</fullName>
    </submittedName>
</protein>
<evidence type="ECO:0000256" key="3">
    <source>
        <dbReference type="ARBA" id="ARBA00022729"/>
    </source>
</evidence>
<organism evidence="11 12">
    <name type="scientific">Senna tora</name>
    <dbReference type="NCBI Taxonomy" id="362788"/>
    <lineage>
        <taxon>Eukaryota</taxon>
        <taxon>Viridiplantae</taxon>
        <taxon>Streptophyta</taxon>
        <taxon>Embryophyta</taxon>
        <taxon>Tracheophyta</taxon>
        <taxon>Spermatophyta</taxon>
        <taxon>Magnoliopsida</taxon>
        <taxon>eudicotyledons</taxon>
        <taxon>Gunneridae</taxon>
        <taxon>Pentapetalae</taxon>
        <taxon>rosids</taxon>
        <taxon>fabids</taxon>
        <taxon>Fabales</taxon>
        <taxon>Fabaceae</taxon>
        <taxon>Caesalpinioideae</taxon>
        <taxon>Cassia clade</taxon>
        <taxon>Senna</taxon>
    </lineage>
</organism>
<keyword evidence="2" id="KW-0945">Host-virus interaction</keyword>
<gene>
    <name evidence="11" type="ORF">G2W53_015583</name>
</gene>
<evidence type="ECO:0000259" key="10">
    <source>
        <dbReference type="PROSITE" id="PS51473"/>
    </source>
</evidence>
<evidence type="ECO:0000256" key="9">
    <source>
        <dbReference type="SAM" id="MobiDB-lite"/>
    </source>
</evidence>
<keyword evidence="12" id="KW-1185">Reference proteome</keyword>
<comment type="caution">
    <text evidence="11">The sequence shown here is derived from an EMBL/GenBank/DDBJ whole genome shotgun (WGS) entry which is preliminary data.</text>
</comment>
<dbReference type="PANTHER" id="PTHR32080:SF36">
    <property type="entry name" value="PLASMODESMATA-LOCATED PROTEIN 1"/>
    <property type="match status" value="1"/>
</dbReference>
<dbReference type="AlphaFoldDB" id="A0A835C7Y0"/>
<dbReference type="OrthoDB" id="1926347at2759"/>
<dbReference type="GO" id="GO:0010497">
    <property type="term" value="P:plasmodesmata-mediated intercellular transport"/>
    <property type="evidence" value="ECO:0007669"/>
    <property type="project" value="TreeGrafter"/>
</dbReference>
<evidence type="ECO:0000313" key="12">
    <source>
        <dbReference type="Proteomes" id="UP000634136"/>
    </source>
</evidence>
<dbReference type="PROSITE" id="PS51473">
    <property type="entry name" value="GNK2"/>
    <property type="match status" value="1"/>
</dbReference>
<keyword evidence="6" id="KW-1015">Disulfide bond</keyword>
<evidence type="ECO:0000256" key="1">
    <source>
        <dbReference type="ARBA" id="ARBA00004251"/>
    </source>
</evidence>
<comment type="similarity">
    <text evidence="8">Belongs to the cysteine-rich repeat secretory protein family. Plasmodesmata-located proteins (PDLD) subfamily.</text>
</comment>
<keyword evidence="3" id="KW-0732">Signal</keyword>
<dbReference type="GO" id="GO:0046739">
    <property type="term" value="P:transport of virus in multicellular host"/>
    <property type="evidence" value="ECO:0007669"/>
    <property type="project" value="TreeGrafter"/>
</dbReference>
<dbReference type="Pfam" id="PF01657">
    <property type="entry name" value="Stress-antifung"/>
    <property type="match status" value="1"/>
</dbReference>
<evidence type="ECO:0000313" key="11">
    <source>
        <dbReference type="EMBL" id="KAF7833250.1"/>
    </source>
</evidence>
<keyword evidence="5" id="KW-0965">Cell junction</keyword>
<name>A0A835C7Y0_9FABA</name>
<dbReference type="EMBL" id="JAAIUW010000005">
    <property type="protein sequence ID" value="KAF7833250.1"/>
    <property type="molecule type" value="Genomic_DNA"/>
</dbReference>
<reference evidence="11" key="1">
    <citation type="submission" date="2020-09" db="EMBL/GenBank/DDBJ databases">
        <title>Genome-Enabled Discovery of Anthraquinone Biosynthesis in Senna tora.</title>
        <authorList>
            <person name="Kang S.-H."/>
            <person name="Pandey R.P."/>
            <person name="Lee C.-M."/>
            <person name="Sim J.-S."/>
            <person name="Jeong J.-T."/>
            <person name="Choi B.-S."/>
            <person name="Jung M."/>
            <person name="Ginzburg D."/>
            <person name="Zhao K."/>
            <person name="Won S.Y."/>
            <person name="Oh T.-J."/>
            <person name="Yu Y."/>
            <person name="Kim N.-H."/>
            <person name="Lee O.R."/>
            <person name="Lee T.-H."/>
            <person name="Bashyal P."/>
            <person name="Kim T.-S."/>
            <person name="Lee W.-H."/>
            <person name="Kawkins C."/>
            <person name="Kim C.-K."/>
            <person name="Kim J.S."/>
            <person name="Ahn B.O."/>
            <person name="Rhee S.Y."/>
            <person name="Sohng J.K."/>
        </authorList>
    </citation>
    <scope>NUCLEOTIDE SEQUENCE</scope>
    <source>
        <tissue evidence="11">Leaf</tissue>
    </source>
</reference>
<evidence type="ECO:0000256" key="4">
    <source>
        <dbReference type="ARBA" id="ARBA00022737"/>
    </source>
</evidence>
<evidence type="ECO:0000256" key="5">
    <source>
        <dbReference type="ARBA" id="ARBA00022949"/>
    </source>
</evidence>
<dbReference type="CDD" id="cd23509">
    <property type="entry name" value="Gnk2-like"/>
    <property type="match status" value="1"/>
</dbReference>
<dbReference type="InterPro" id="IPR002902">
    <property type="entry name" value="GNK2"/>
</dbReference>
<keyword evidence="4" id="KW-0677">Repeat</keyword>